<feature type="signal peptide" evidence="4">
    <location>
        <begin position="1"/>
        <end position="26"/>
    </location>
</feature>
<keyword evidence="7" id="KW-1185">Reference proteome</keyword>
<keyword evidence="1" id="KW-0175">Coiled coil</keyword>
<dbReference type="AlphaFoldDB" id="A0A7I7XUE7"/>
<evidence type="ECO:0000256" key="4">
    <source>
        <dbReference type="SAM" id="SignalP"/>
    </source>
</evidence>
<reference evidence="6" key="2">
    <citation type="submission" date="2020-02" db="EMBL/GenBank/DDBJ databases">
        <authorList>
            <person name="Matsumoto Y."/>
            <person name="Motooka D."/>
            <person name="Nakamura S."/>
        </authorList>
    </citation>
    <scope>NUCLEOTIDE SEQUENCE</scope>
    <source>
        <strain evidence="6">JCM 13671</strain>
    </source>
</reference>
<evidence type="ECO:0000313" key="7">
    <source>
        <dbReference type="Proteomes" id="UP000466931"/>
    </source>
</evidence>
<dbReference type="RefSeq" id="WP_085151281.1">
    <property type="nucleotide sequence ID" value="NZ_AP022612.1"/>
</dbReference>
<dbReference type="EMBL" id="AP022612">
    <property type="protein sequence ID" value="BBZ32900.1"/>
    <property type="molecule type" value="Genomic_DNA"/>
</dbReference>
<keyword evidence="3" id="KW-0812">Transmembrane</keyword>
<feature type="region of interest" description="Disordered" evidence="2">
    <location>
        <begin position="648"/>
        <end position="679"/>
    </location>
</feature>
<dbReference type="Gene3D" id="3.10.310.50">
    <property type="match status" value="1"/>
</dbReference>
<gene>
    <name evidence="6" type="ORF">MCNF_15050</name>
</gene>
<dbReference type="Proteomes" id="UP000466931">
    <property type="component" value="Chromosome"/>
</dbReference>
<proteinExistence type="predicted"/>
<dbReference type="Pfam" id="PF04536">
    <property type="entry name" value="TPM_phosphatase"/>
    <property type="match status" value="1"/>
</dbReference>
<protein>
    <submittedName>
        <fullName evidence="6">Membrane protein</fullName>
    </submittedName>
</protein>
<feature type="transmembrane region" description="Helical" evidence="3">
    <location>
        <begin position="164"/>
        <end position="184"/>
    </location>
</feature>
<name>A0A7I7XUE7_9MYCO</name>
<reference evidence="6" key="1">
    <citation type="journal article" date="2019" name="Emerg. Microbes Infect.">
        <title>Comprehensive subspecies identification of 175 nontuberculous mycobacteria species based on 7547 genomic profiles.</title>
        <authorList>
            <person name="Matsumoto Y."/>
            <person name="Kinjo T."/>
            <person name="Motooka D."/>
            <person name="Nabeya D."/>
            <person name="Jung N."/>
            <person name="Uechi K."/>
            <person name="Horii T."/>
            <person name="Iida T."/>
            <person name="Fujita J."/>
            <person name="Nakamura S."/>
        </authorList>
    </citation>
    <scope>NUCLEOTIDE SEQUENCE [LARGE SCALE GENOMIC DNA]</scope>
    <source>
        <strain evidence="6">JCM 13671</strain>
    </source>
</reference>
<feature type="coiled-coil region" evidence="1">
    <location>
        <begin position="491"/>
        <end position="529"/>
    </location>
</feature>
<evidence type="ECO:0000313" key="6">
    <source>
        <dbReference type="EMBL" id="BBZ32900.1"/>
    </source>
</evidence>
<feature type="chain" id="PRO_5043523480" evidence="4">
    <location>
        <begin position="27"/>
        <end position="679"/>
    </location>
</feature>
<keyword evidence="4" id="KW-0732">Signal</keyword>
<organism evidence="6 7">
    <name type="scientific">Mycolicibacterium confluentis</name>
    <dbReference type="NCBI Taxonomy" id="28047"/>
    <lineage>
        <taxon>Bacteria</taxon>
        <taxon>Bacillati</taxon>
        <taxon>Actinomycetota</taxon>
        <taxon>Actinomycetes</taxon>
        <taxon>Mycobacteriales</taxon>
        <taxon>Mycobacteriaceae</taxon>
        <taxon>Mycolicibacterium</taxon>
    </lineage>
</organism>
<feature type="compositionally biased region" description="Low complexity" evidence="2">
    <location>
        <begin position="655"/>
        <end position="671"/>
    </location>
</feature>
<accession>A0A7I7XUE7</accession>
<evidence type="ECO:0000256" key="2">
    <source>
        <dbReference type="SAM" id="MobiDB-lite"/>
    </source>
</evidence>
<evidence type="ECO:0000259" key="5">
    <source>
        <dbReference type="Pfam" id="PF04536"/>
    </source>
</evidence>
<dbReference type="InterPro" id="IPR007621">
    <property type="entry name" value="TPM_dom"/>
</dbReference>
<keyword evidence="3" id="KW-0472">Membrane</keyword>
<feature type="domain" description="TPM" evidence="5">
    <location>
        <begin position="36"/>
        <end position="154"/>
    </location>
</feature>
<sequence length="679" mass="72133">MRLARLLHILLVVVLAGLLMAPSAVAEPPFRLPSQVTDRSGVLSPKEEAEVQNALDRLYNDKHVQLWVVYVKTFDGLGWLNWAQNTMKASDFGDDDALLAIATEDRSLAFQVPSTISGGTSTRSDDIRRLDIEPALRNGDWAGAAIAAADGLNADTGATLKISWAPIATALGVMALLLLVLWIWMRRQRSKRHAAQVAAAHRVDPTDPNALAAVPLDALDELSRTIVVDVDNAVRTSQSELELAVEEFGTTATAPFSEAVAHAKTTLQQAFNVRQTLDDEVPETPLQRRDLLTRVIVAAAKADRALEEQSAAFQELRDLLINAPTRLDALTQQMVALSARVEPAAQRLAALRQQFAEAALTSVIGNVDTARSRLTFADRSITDGRNLISRPAPNQNPLIDAIRAAEGALGQAQTLLDAIDTVSTDINRAIAALPDEIADIQRGIDAAATQLPLAQGAQRDELARARDAAIKAVSDAKTNGDNDPLGTFTRLNKADADLDQILDIVDQQRQEAEKQAKLLEQALFTAQSRVRSVSDFIDTRRGSVGPEARTRLAEATRQLEAAQAKRDSNPAEAIAHANGAAALAAQAQSLANEDVRSAQHAYSSQYGGGGGSDLGSVIGGIIIGNVLRGGFSGRGGYGGGWGGSWGGSWGGGRSPGRPTTYGGSSRSSTRSYGGGGGRF</sequence>
<evidence type="ECO:0000256" key="1">
    <source>
        <dbReference type="SAM" id="Coils"/>
    </source>
</evidence>
<dbReference type="OrthoDB" id="5105562at2"/>
<keyword evidence="3" id="KW-1133">Transmembrane helix</keyword>
<evidence type="ECO:0000256" key="3">
    <source>
        <dbReference type="SAM" id="Phobius"/>
    </source>
</evidence>